<evidence type="ECO:0000256" key="3">
    <source>
        <dbReference type="ARBA" id="ARBA00024356"/>
    </source>
</evidence>
<dbReference type="PANTHER" id="PTHR34106">
    <property type="entry name" value="GLYCOSIDASE"/>
    <property type="match status" value="1"/>
</dbReference>
<dbReference type="EMBL" id="DVJP01000010">
    <property type="protein sequence ID" value="HIS75331.1"/>
    <property type="molecule type" value="Genomic_DNA"/>
</dbReference>
<dbReference type="Gene3D" id="2.115.10.20">
    <property type="entry name" value="Glycosyl hydrolase domain, family 43"/>
    <property type="match status" value="1"/>
</dbReference>
<evidence type="ECO:0000256" key="2">
    <source>
        <dbReference type="ARBA" id="ARBA00022679"/>
    </source>
</evidence>
<dbReference type="PANTHER" id="PTHR34106:SF5">
    <property type="entry name" value="GLYCOSIDASE"/>
    <property type="match status" value="1"/>
</dbReference>
<dbReference type="InterPro" id="IPR007184">
    <property type="entry name" value="Mannoside_phosphorylase"/>
</dbReference>
<keyword evidence="2" id="KW-0808">Transferase</keyword>
<dbReference type="InterPro" id="IPR023296">
    <property type="entry name" value="Glyco_hydro_beta-prop_sf"/>
</dbReference>
<comment type="caution">
    <text evidence="4">The sequence shown here is derived from an EMBL/GenBank/DDBJ whole genome shotgun (WGS) entry which is preliminary data.</text>
</comment>
<protein>
    <recommendedName>
        <fullName evidence="6">Glycosylase</fullName>
    </recommendedName>
</protein>
<organism evidence="4 5">
    <name type="scientific">Candidatus Merdivicinus excrementipullorum</name>
    <dbReference type="NCBI Taxonomy" id="2840867"/>
    <lineage>
        <taxon>Bacteria</taxon>
        <taxon>Bacillati</taxon>
        <taxon>Bacillota</taxon>
        <taxon>Clostridia</taxon>
        <taxon>Eubacteriales</taxon>
        <taxon>Oscillospiraceae</taxon>
        <taxon>Oscillospiraceae incertae sedis</taxon>
        <taxon>Candidatus Merdivicinus</taxon>
    </lineage>
</organism>
<accession>A0A9D1FK39</accession>
<comment type="similarity">
    <text evidence="3">Belongs to the glycosyl hydrolase 130 family.</text>
</comment>
<dbReference type="SUPFAM" id="SSF75005">
    <property type="entry name" value="Arabinanase/levansucrase/invertase"/>
    <property type="match status" value="1"/>
</dbReference>
<sequence>MMKYPDWAIGPFTKPVAEPVLTASPEGFDSWAVYNPAVVFWRGKYWMFYRAESRQEADTPYMGTSRIGLATSIDGVHFEKYSDHPVLDATLPLELPGGCEDPRICFAEGKWHMLYSAYHYPENVYIFHAVSGDLIHWEKKGSLLKNPDGSPLATKSAAIVCRPDGTAAKIKGKYWLYTNSHLAWSADFVNWETKELDAVGFTGSLNEVCVALTDYKTPGQDQILLFFAGNLSKIQNQDYFYAIGEALFSREDPEKLLDVLPFPVIEATLPFEKTVDRLACVEESYKGTIFLDSVFQKDGTWYAYYGCADQFVGLSVCETKE</sequence>
<gene>
    <name evidence="4" type="ORF">IAB51_00835</name>
</gene>
<evidence type="ECO:0000313" key="5">
    <source>
        <dbReference type="Proteomes" id="UP000824002"/>
    </source>
</evidence>
<keyword evidence="1" id="KW-0328">Glycosyltransferase</keyword>
<dbReference type="GO" id="GO:0016757">
    <property type="term" value="F:glycosyltransferase activity"/>
    <property type="evidence" value="ECO:0007669"/>
    <property type="project" value="UniProtKB-KW"/>
</dbReference>
<evidence type="ECO:0000313" key="4">
    <source>
        <dbReference type="EMBL" id="HIS75331.1"/>
    </source>
</evidence>
<dbReference type="AlphaFoldDB" id="A0A9D1FK39"/>
<proteinExistence type="inferred from homology"/>
<name>A0A9D1FK39_9FIRM</name>
<dbReference type="Pfam" id="PF04041">
    <property type="entry name" value="Glyco_hydro_130"/>
    <property type="match status" value="1"/>
</dbReference>
<reference evidence="4" key="2">
    <citation type="journal article" date="2021" name="PeerJ">
        <title>Extensive microbial diversity within the chicken gut microbiome revealed by metagenomics and culture.</title>
        <authorList>
            <person name="Gilroy R."/>
            <person name="Ravi A."/>
            <person name="Getino M."/>
            <person name="Pursley I."/>
            <person name="Horton D.L."/>
            <person name="Alikhan N.F."/>
            <person name="Baker D."/>
            <person name="Gharbi K."/>
            <person name="Hall N."/>
            <person name="Watson M."/>
            <person name="Adriaenssens E.M."/>
            <person name="Foster-Nyarko E."/>
            <person name="Jarju S."/>
            <person name="Secka A."/>
            <person name="Antonio M."/>
            <person name="Oren A."/>
            <person name="Chaudhuri R.R."/>
            <person name="La Ragione R."/>
            <person name="Hildebrand F."/>
            <person name="Pallen M.J."/>
        </authorList>
    </citation>
    <scope>NUCLEOTIDE SEQUENCE</scope>
    <source>
        <strain evidence="4">CHK199-13235</strain>
    </source>
</reference>
<evidence type="ECO:0000256" key="1">
    <source>
        <dbReference type="ARBA" id="ARBA00022676"/>
    </source>
</evidence>
<evidence type="ECO:0008006" key="6">
    <source>
        <dbReference type="Google" id="ProtNLM"/>
    </source>
</evidence>
<reference evidence="4" key="1">
    <citation type="submission" date="2020-10" db="EMBL/GenBank/DDBJ databases">
        <authorList>
            <person name="Gilroy R."/>
        </authorList>
    </citation>
    <scope>NUCLEOTIDE SEQUENCE</scope>
    <source>
        <strain evidence="4">CHK199-13235</strain>
    </source>
</reference>
<dbReference type="Proteomes" id="UP000824002">
    <property type="component" value="Unassembled WGS sequence"/>
</dbReference>